<evidence type="ECO:0000256" key="1">
    <source>
        <dbReference type="ARBA" id="ARBA00009024"/>
    </source>
</evidence>
<evidence type="ECO:0000256" key="2">
    <source>
        <dbReference type="SAM" id="Phobius"/>
    </source>
</evidence>
<keyword evidence="2" id="KW-0812">Transmembrane</keyword>
<dbReference type="EMBL" id="CP111012">
    <property type="protein sequence ID" value="WAQ94646.1"/>
    <property type="molecule type" value="Genomic_DNA"/>
</dbReference>
<organism evidence="3 4">
    <name type="scientific">Mya arenaria</name>
    <name type="common">Soft-shell clam</name>
    <dbReference type="NCBI Taxonomy" id="6604"/>
    <lineage>
        <taxon>Eukaryota</taxon>
        <taxon>Metazoa</taxon>
        <taxon>Spiralia</taxon>
        <taxon>Lophotrochozoa</taxon>
        <taxon>Mollusca</taxon>
        <taxon>Bivalvia</taxon>
        <taxon>Autobranchia</taxon>
        <taxon>Heteroconchia</taxon>
        <taxon>Euheterodonta</taxon>
        <taxon>Imparidentia</taxon>
        <taxon>Neoheterodontei</taxon>
        <taxon>Myida</taxon>
        <taxon>Myoidea</taxon>
        <taxon>Myidae</taxon>
        <taxon>Mya</taxon>
    </lineage>
</organism>
<keyword evidence="2" id="KW-0472">Membrane</keyword>
<proteinExistence type="inferred from homology"/>
<protein>
    <submittedName>
        <fullName evidence="3">Uncharacterized protein</fullName>
    </submittedName>
</protein>
<gene>
    <name evidence="3" type="ORF">MAR_007117</name>
</gene>
<dbReference type="Pfam" id="PF04749">
    <property type="entry name" value="PLAC8"/>
    <property type="match status" value="1"/>
</dbReference>
<feature type="transmembrane region" description="Helical" evidence="2">
    <location>
        <begin position="12"/>
        <end position="29"/>
    </location>
</feature>
<keyword evidence="4" id="KW-1185">Reference proteome</keyword>
<dbReference type="NCBIfam" id="TIGR01571">
    <property type="entry name" value="A_thal_Cys_rich"/>
    <property type="match status" value="1"/>
</dbReference>
<reference evidence="3" key="1">
    <citation type="submission" date="2022-11" db="EMBL/GenBank/DDBJ databases">
        <title>Centuries of genome instability and evolution in soft-shell clam transmissible cancer (bioRxiv).</title>
        <authorList>
            <person name="Hart S.F.M."/>
            <person name="Yonemitsu M.A."/>
            <person name="Giersch R.M."/>
            <person name="Beal B.F."/>
            <person name="Arriagada G."/>
            <person name="Davis B.W."/>
            <person name="Ostrander E.A."/>
            <person name="Goff S.P."/>
            <person name="Metzger M.J."/>
        </authorList>
    </citation>
    <scope>NUCLEOTIDE SEQUENCE</scope>
    <source>
        <strain evidence="3">MELC-2E11</strain>
        <tissue evidence="3">Siphon/mantle</tissue>
    </source>
</reference>
<comment type="similarity">
    <text evidence="1">Belongs to the cornifelin family.</text>
</comment>
<evidence type="ECO:0000313" key="3">
    <source>
        <dbReference type="EMBL" id="WAQ94646.1"/>
    </source>
</evidence>
<evidence type="ECO:0000313" key="4">
    <source>
        <dbReference type="Proteomes" id="UP001164746"/>
    </source>
</evidence>
<accession>A0ABY7DC80</accession>
<dbReference type="InterPro" id="IPR006461">
    <property type="entry name" value="PLAC_motif_containing"/>
</dbReference>
<feature type="transmembrane region" description="Helical" evidence="2">
    <location>
        <begin position="41"/>
        <end position="60"/>
    </location>
</feature>
<keyword evidence="2" id="KW-1133">Transmembrane helix</keyword>
<dbReference type="PANTHER" id="PTHR15907">
    <property type="entry name" value="DUF614 FAMILY PROTEIN-RELATED"/>
    <property type="match status" value="1"/>
</dbReference>
<name>A0ABY7DC80_MYAAR</name>
<dbReference type="Proteomes" id="UP001164746">
    <property type="component" value="Chromosome 1"/>
</dbReference>
<sequence length="77" mass="8379">MNIITMGEWQNGLFGCFSNCGVCIMTYFLPCVTAGKNAEAVGKGCCLWGFLSILGPIGIYTRAQVRQLIREQKGIDA</sequence>